<proteinExistence type="inferred from homology"/>
<evidence type="ECO:0000256" key="3">
    <source>
        <dbReference type="ARBA" id="ARBA00022722"/>
    </source>
</evidence>
<keyword evidence="4" id="KW-0255">Endonuclease</keyword>
<evidence type="ECO:0000313" key="9">
    <source>
        <dbReference type="Proteomes" id="UP000199337"/>
    </source>
</evidence>
<dbReference type="STRING" id="341036.SAMN05660649_03244"/>
<dbReference type="InterPro" id="IPR035093">
    <property type="entry name" value="RelE/ParE_toxin_dom_sf"/>
</dbReference>
<keyword evidence="2" id="KW-1277">Toxin-antitoxin system</keyword>
<dbReference type="Proteomes" id="UP000199337">
    <property type="component" value="Unassembled WGS sequence"/>
</dbReference>
<dbReference type="AlphaFoldDB" id="A0A1I2VYT6"/>
<dbReference type="OrthoDB" id="9801102at2"/>
<keyword evidence="3" id="KW-0540">Nuclease</keyword>
<dbReference type="Gene3D" id="3.30.2310.20">
    <property type="entry name" value="RelE-like"/>
    <property type="match status" value="1"/>
</dbReference>
<keyword evidence="9" id="KW-1185">Reference proteome</keyword>
<keyword evidence="5" id="KW-0378">Hydrolase</keyword>
<gene>
    <name evidence="8" type="ORF">SAMN05660649_03244</name>
</gene>
<evidence type="ECO:0000313" key="8">
    <source>
        <dbReference type="EMBL" id="SFG94202.1"/>
    </source>
</evidence>
<evidence type="ECO:0000256" key="5">
    <source>
        <dbReference type="ARBA" id="ARBA00022801"/>
    </source>
</evidence>
<accession>A0A1I2VYT6</accession>
<dbReference type="NCBIfam" id="TIGR02116">
    <property type="entry name" value="toxin_Txe_YoeB"/>
    <property type="match status" value="1"/>
</dbReference>
<reference evidence="9" key="1">
    <citation type="submission" date="2016-10" db="EMBL/GenBank/DDBJ databases">
        <authorList>
            <person name="Varghese N."/>
            <person name="Submissions S."/>
        </authorList>
    </citation>
    <scope>NUCLEOTIDE SEQUENCE [LARGE SCALE GENOMIC DNA]</scope>
    <source>
        <strain evidence="9">DSM 17038</strain>
    </source>
</reference>
<protein>
    <recommendedName>
        <fullName evidence="7">Endoribonuclease YoeB</fullName>
    </recommendedName>
    <alternativeName>
        <fullName evidence="6">Putative mRNA interferase YoeB</fullName>
    </alternativeName>
</protein>
<dbReference type="GO" id="GO:0004519">
    <property type="term" value="F:endonuclease activity"/>
    <property type="evidence" value="ECO:0007669"/>
    <property type="project" value="UniProtKB-KW"/>
</dbReference>
<name>A0A1I2VYT6_9FIRM</name>
<dbReference type="RefSeq" id="WP_092472420.1">
    <property type="nucleotide sequence ID" value="NZ_FOOX01000012.1"/>
</dbReference>
<dbReference type="EMBL" id="FOOX01000012">
    <property type="protein sequence ID" value="SFG94202.1"/>
    <property type="molecule type" value="Genomic_DNA"/>
</dbReference>
<organism evidence="8 9">
    <name type="scientific">Desulfotruncus arcticus DSM 17038</name>
    <dbReference type="NCBI Taxonomy" id="1121424"/>
    <lineage>
        <taxon>Bacteria</taxon>
        <taxon>Bacillati</taxon>
        <taxon>Bacillota</taxon>
        <taxon>Clostridia</taxon>
        <taxon>Eubacteriales</taxon>
        <taxon>Desulfallaceae</taxon>
        <taxon>Desulfotruncus</taxon>
    </lineage>
</organism>
<comment type="similarity">
    <text evidence="1">Belongs to the YoeB family.</text>
</comment>
<dbReference type="Pfam" id="PF06769">
    <property type="entry name" value="YoeB_toxin"/>
    <property type="match status" value="1"/>
</dbReference>
<evidence type="ECO:0000256" key="6">
    <source>
        <dbReference type="ARBA" id="ARBA00030388"/>
    </source>
</evidence>
<dbReference type="InterPro" id="IPR009614">
    <property type="entry name" value="YoeB_toxin"/>
</dbReference>
<evidence type="ECO:0000256" key="2">
    <source>
        <dbReference type="ARBA" id="ARBA00022649"/>
    </source>
</evidence>
<dbReference type="PANTHER" id="PTHR38039">
    <property type="entry name" value="TOXIN YOEB"/>
    <property type="match status" value="1"/>
</dbReference>
<evidence type="ECO:0000256" key="1">
    <source>
        <dbReference type="ARBA" id="ARBA00008172"/>
    </source>
</evidence>
<evidence type="ECO:0000256" key="4">
    <source>
        <dbReference type="ARBA" id="ARBA00022759"/>
    </source>
</evidence>
<evidence type="ECO:0000256" key="7">
    <source>
        <dbReference type="ARBA" id="ARBA00050056"/>
    </source>
</evidence>
<dbReference type="GO" id="GO:0016787">
    <property type="term" value="F:hydrolase activity"/>
    <property type="evidence" value="ECO:0007669"/>
    <property type="project" value="UniProtKB-KW"/>
</dbReference>
<dbReference type="PANTHER" id="PTHR38039:SF1">
    <property type="entry name" value="TOXIN YOEB"/>
    <property type="match status" value="1"/>
</dbReference>
<dbReference type="GO" id="GO:0006401">
    <property type="term" value="P:RNA catabolic process"/>
    <property type="evidence" value="ECO:0007669"/>
    <property type="project" value="InterPro"/>
</dbReference>
<dbReference type="SUPFAM" id="SSF143011">
    <property type="entry name" value="RelE-like"/>
    <property type="match status" value="1"/>
</dbReference>
<sequence length="87" mass="10645">MNKVWSDEAWKDYLYWQKQNKKTLKRINLLIQDIDRNGYDGIGKPEPLGENWSGFWSRRIDEKNRLVYRIQNNNIEIAQCRTHYKDK</sequence>